<evidence type="ECO:0000256" key="10">
    <source>
        <dbReference type="SAM" id="SignalP"/>
    </source>
</evidence>
<dbReference type="Proteomes" id="UP000009168">
    <property type="component" value="Unassembled WGS sequence"/>
</dbReference>
<dbReference type="GO" id="GO:0016020">
    <property type="term" value="C:membrane"/>
    <property type="evidence" value="ECO:0007669"/>
    <property type="project" value="InterPro"/>
</dbReference>
<evidence type="ECO:0000259" key="11">
    <source>
        <dbReference type="PROSITE" id="PS00022"/>
    </source>
</evidence>
<dbReference type="GO" id="GO:0046872">
    <property type="term" value="F:metal ion binding"/>
    <property type="evidence" value="ECO:0007669"/>
    <property type="project" value="UniProtKB-KW"/>
</dbReference>
<comment type="cofactor">
    <cofactor evidence="8">
        <name>Zn(2+)</name>
        <dbReference type="ChEBI" id="CHEBI:29105"/>
    </cofactor>
    <text evidence="8">Binds 1 zinc ion per subunit.</text>
</comment>
<comment type="similarity">
    <text evidence="1">Belongs to the peptidase M8 family.</text>
</comment>
<dbReference type="GO" id="GO:0005737">
    <property type="term" value="C:cytoplasm"/>
    <property type="evidence" value="ECO:0007669"/>
    <property type="project" value="TreeGrafter"/>
</dbReference>
<accession>Q23RP1</accession>
<evidence type="ECO:0000256" key="6">
    <source>
        <dbReference type="ARBA" id="ARBA00023049"/>
    </source>
</evidence>
<keyword evidence="9" id="KW-0472">Membrane</keyword>
<evidence type="ECO:0000256" key="9">
    <source>
        <dbReference type="SAM" id="Phobius"/>
    </source>
</evidence>
<keyword evidence="9" id="KW-0812">Transmembrane</keyword>
<organism evidence="12 13">
    <name type="scientific">Tetrahymena thermophila (strain SB210)</name>
    <dbReference type="NCBI Taxonomy" id="312017"/>
    <lineage>
        <taxon>Eukaryota</taxon>
        <taxon>Sar</taxon>
        <taxon>Alveolata</taxon>
        <taxon>Ciliophora</taxon>
        <taxon>Intramacronucleata</taxon>
        <taxon>Oligohymenophorea</taxon>
        <taxon>Hymenostomatida</taxon>
        <taxon>Tetrahymenina</taxon>
        <taxon>Tetrahymenidae</taxon>
        <taxon>Tetrahymena</taxon>
    </lineage>
</organism>
<evidence type="ECO:0000256" key="1">
    <source>
        <dbReference type="ARBA" id="ARBA00005860"/>
    </source>
</evidence>
<dbReference type="SUPFAM" id="SSF57184">
    <property type="entry name" value="Growth factor receptor domain"/>
    <property type="match status" value="6"/>
</dbReference>
<keyword evidence="9" id="KW-1133">Transmembrane helix</keyword>
<feature type="active site" evidence="7">
    <location>
        <position position="204"/>
    </location>
</feature>
<feature type="transmembrane region" description="Helical" evidence="9">
    <location>
        <begin position="1435"/>
        <end position="1459"/>
    </location>
</feature>
<dbReference type="SMART" id="SM00181">
    <property type="entry name" value="EGF"/>
    <property type="match status" value="13"/>
</dbReference>
<feature type="transmembrane region" description="Helical" evidence="9">
    <location>
        <begin position="1471"/>
        <end position="1496"/>
    </location>
</feature>
<feature type="binding site" evidence="8">
    <location>
        <position position="203"/>
    </location>
    <ligand>
        <name>Zn(2+)</name>
        <dbReference type="ChEBI" id="CHEBI:29105"/>
        <note>catalytic</note>
    </ligand>
</feature>
<dbReference type="PROSITE" id="PS00022">
    <property type="entry name" value="EGF_1"/>
    <property type="match status" value="1"/>
</dbReference>
<dbReference type="KEGG" id="tet:TTHERM_01102690"/>
<dbReference type="InParanoid" id="Q23RP1"/>
<dbReference type="Pfam" id="PF01457">
    <property type="entry name" value="Peptidase_M8"/>
    <property type="match status" value="2"/>
</dbReference>
<keyword evidence="10" id="KW-0732">Signal</keyword>
<evidence type="ECO:0000256" key="7">
    <source>
        <dbReference type="PIRSR" id="PIRSR601577-1"/>
    </source>
</evidence>
<dbReference type="GO" id="GO:0004222">
    <property type="term" value="F:metalloendopeptidase activity"/>
    <property type="evidence" value="ECO:0007669"/>
    <property type="project" value="InterPro"/>
</dbReference>
<dbReference type="PANTHER" id="PTHR10942:SF0">
    <property type="entry name" value="LEISHMANOLYSIN-LIKE PEPTIDASE"/>
    <property type="match status" value="1"/>
</dbReference>
<dbReference type="OrthoDB" id="238768at2759"/>
<dbReference type="EMBL" id="GG662643">
    <property type="protein sequence ID" value="EAR99196.2"/>
    <property type="molecule type" value="Genomic_DNA"/>
</dbReference>
<dbReference type="Gene3D" id="3.90.132.10">
    <property type="entry name" value="Leishmanolysin , domain 2"/>
    <property type="match status" value="1"/>
</dbReference>
<dbReference type="RefSeq" id="XP_001019441.2">
    <property type="nucleotide sequence ID" value="XM_001019441.2"/>
</dbReference>
<gene>
    <name evidence="12" type="ORF">TTHERM_01102690</name>
</gene>
<dbReference type="InterPro" id="IPR006212">
    <property type="entry name" value="Furin_repeat"/>
</dbReference>
<dbReference type="Gene3D" id="2.10.220.10">
    <property type="entry name" value="Hormone Receptor, Insulin-like Growth Factor Receptor 1, Chain A, domain 2"/>
    <property type="match status" value="2"/>
</dbReference>
<dbReference type="InterPro" id="IPR000742">
    <property type="entry name" value="EGF"/>
</dbReference>
<dbReference type="eggNOG" id="KOG3525">
    <property type="taxonomic scope" value="Eukaryota"/>
</dbReference>
<dbReference type="FunFam" id="3.90.132.10:FF:000001">
    <property type="entry name" value="leishmanolysin-like peptidase isoform X2"/>
    <property type="match status" value="1"/>
</dbReference>
<evidence type="ECO:0000256" key="2">
    <source>
        <dbReference type="ARBA" id="ARBA00022670"/>
    </source>
</evidence>
<feature type="binding site" evidence="8">
    <location>
        <position position="207"/>
    </location>
    <ligand>
        <name>Zn(2+)</name>
        <dbReference type="ChEBI" id="CHEBI:29105"/>
        <note>catalytic</note>
    </ligand>
</feature>
<reference evidence="13" key="1">
    <citation type="journal article" date="2006" name="PLoS Biol.">
        <title>Macronuclear genome sequence of the ciliate Tetrahymena thermophila, a model eukaryote.</title>
        <authorList>
            <person name="Eisen J.A."/>
            <person name="Coyne R.S."/>
            <person name="Wu M."/>
            <person name="Wu D."/>
            <person name="Thiagarajan M."/>
            <person name="Wortman J.R."/>
            <person name="Badger J.H."/>
            <person name="Ren Q."/>
            <person name="Amedeo P."/>
            <person name="Jones K.M."/>
            <person name="Tallon L.J."/>
            <person name="Delcher A.L."/>
            <person name="Salzberg S.L."/>
            <person name="Silva J.C."/>
            <person name="Haas B.J."/>
            <person name="Majoros W.H."/>
            <person name="Farzad M."/>
            <person name="Carlton J.M."/>
            <person name="Smith R.K. Jr."/>
            <person name="Garg J."/>
            <person name="Pearlman R.E."/>
            <person name="Karrer K.M."/>
            <person name="Sun L."/>
            <person name="Manning G."/>
            <person name="Elde N.C."/>
            <person name="Turkewitz A.P."/>
            <person name="Asai D.J."/>
            <person name="Wilkes D.E."/>
            <person name="Wang Y."/>
            <person name="Cai H."/>
            <person name="Collins K."/>
            <person name="Stewart B.A."/>
            <person name="Lee S.R."/>
            <person name="Wilamowska K."/>
            <person name="Weinberg Z."/>
            <person name="Ruzzo W.L."/>
            <person name="Wloga D."/>
            <person name="Gaertig J."/>
            <person name="Frankel J."/>
            <person name="Tsao C.-C."/>
            <person name="Gorovsky M.A."/>
            <person name="Keeling P.J."/>
            <person name="Waller R.F."/>
            <person name="Patron N.J."/>
            <person name="Cherry J.M."/>
            <person name="Stover N.A."/>
            <person name="Krieger C.J."/>
            <person name="del Toro C."/>
            <person name="Ryder H.F."/>
            <person name="Williamson S.C."/>
            <person name="Barbeau R.A."/>
            <person name="Hamilton E.P."/>
            <person name="Orias E."/>
        </authorList>
    </citation>
    <scope>NUCLEOTIDE SEQUENCE [LARGE SCALE GENOMIC DNA]</scope>
    <source>
        <strain evidence="13">SB210</strain>
    </source>
</reference>
<dbReference type="InterPro" id="IPR001577">
    <property type="entry name" value="Peptidase_M8"/>
</dbReference>
<dbReference type="GeneID" id="7824957"/>
<dbReference type="eggNOG" id="KOG2556">
    <property type="taxonomic scope" value="Eukaryota"/>
</dbReference>
<keyword evidence="4" id="KW-0378">Hydrolase</keyword>
<feature type="transmembrane region" description="Helical" evidence="9">
    <location>
        <begin position="1386"/>
        <end position="1405"/>
    </location>
</feature>
<dbReference type="InterPro" id="IPR009030">
    <property type="entry name" value="Growth_fac_rcpt_cys_sf"/>
</dbReference>
<proteinExistence type="inferred from homology"/>
<evidence type="ECO:0000256" key="5">
    <source>
        <dbReference type="ARBA" id="ARBA00022833"/>
    </source>
</evidence>
<dbReference type="GO" id="GO:0006508">
    <property type="term" value="P:proteolysis"/>
    <property type="evidence" value="ECO:0007669"/>
    <property type="project" value="UniProtKB-KW"/>
</dbReference>
<feature type="transmembrane region" description="Helical" evidence="9">
    <location>
        <begin position="1310"/>
        <end position="1329"/>
    </location>
</feature>
<keyword evidence="3 8" id="KW-0479">Metal-binding</keyword>
<feature type="transmembrane region" description="Helical" evidence="9">
    <location>
        <begin position="1265"/>
        <end position="1290"/>
    </location>
</feature>
<feature type="binding site" evidence="8">
    <location>
        <position position="283"/>
    </location>
    <ligand>
        <name>Zn(2+)</name>
        <dbReference type="ChEBI" id="CHEBI:29105"/>
        <note>catalytic</note>
    </ligand>
</feature>
<dbReference type="PANTHER" id="PTHR10942">
    <property type="entry name" value="LEISHMANOLYSIN-LIKE PEPTIDASE"/>
    <property type="match status" value="1"/>
</dbReference>
<evidence type="ECO:0000313" key="13">
    <source>
        <dbReference type="Proteomes" id="UP000009168"/>
    </source>
</evidence>
<evidence type="ECO:0000256" key="4">
    <source>
        <dbReference type="ARBA" id="ARBA00022801"/>
    </source>
</evidence>
<protein>
    <submittedName>
        <fullName evidence="12">Leishmanolysin family protein</fullName>
    </submittedName>
</protein>
<name>Q23RP1_TETTS</name>
<feature type="transmembrane region" description="Helical" evidence="9">
    <location>
        <begin position="1411"/>
        <end position="1428"/>
    </location>
</feature>
<evidence type="ECO:0000313" key="12">
    <source>
        <dbReference type="EMBL" id="EAR99196.2"/>
    </source>
</evidence>
<dbReference type="CDD" id="cd00064">
    <property type="entry name" value="FU"/>
    <property type="match status" value="3"/>
</dbReference>
<feature type="transmembrane region" description="Helical" evidence="9">
    <location>
        <begin position="1234"/>
        <end position="1253"/>
    </location>
</feature>
<dbReference type="SMART" id="SM00261">
    <property type="entry name" value="FU"/>
    <property type="match status" value="8"/>
</dbReference>
<feature type="domain" description="EGF-like" evidence="11">
    <location>
        <begin position="510"/>
        <end position="521"/>
    </location>
</feature>
<feature type="chain" id="PRO_5004201831" evidence="10">
    <location>
        <begin position="19"/>
        <end position="1566"/>
    </location>
</feature>
<keyword evidence="6 8" id="KW-0482">Metalloprotease</keyword>
<evidence type="ECO:0000256" key="3">
    <source>
        <dbReference type="ARBA" id="ARBA00022723"/>
    </source>
</evidence>
<dbReference type="GO" id="GO:0007155">
    <property type="term" value="P:cell adhesion"/>
    <property type="evidence" value="ECO:0007669"/>
    <property type="project" value="InterPro"/>
</dbReference>
<keyword evidence="2" id="KW-0645">Protease</keyword>
<sequence>MNILVISLLLIALNQIQAGIGTDYTCNHDLENHATNVPPNFLEEFEKNYGKRLLQSKPNEQPIRLTFDFTQLSNAQNGFGMNDYIRNYIINIVKAAQRYFRSFIKVIPRTKPIKSLNYGSCGNPPFVVHYPPELQGNGKGIENSDLHILVTYYNDKNTGEIASAGWCDLDPNPIIGRIRFNLAFLNTTQSNRHFQDNFVLALHELTHVMGFSNQLYQYWIDPQTGKPYGVDRVYKTENLWGISNVFKIITKNVVKTAKNHYACPYINGMFLENQGGSGSKGSHWEKDLIRNEYMAAQQILGGVAITEFTAALLRDTGFYSSINSNVLNPLFWGKNKGCEFYNNTCKSYQKFAEFPKDIVGKRSCDFYQTGSGVVAYIMDIFSQCPVIFSFQNQFCSDPSFQPDQSIRQNPGPNSFCLNSNLAEKGVHKDAGNQRCHKIKCNSDFSQITIYTWQDEYVTCKYPGQAIDVSKLKKGVFGTIFCPLDFEQTCTFPQDCPNLCSSQGVCMNGYCICVDGYAGIDCSYKCPFPTAFYQGTCVQKCPANTFKNPDNTCKQSCPQRYFPDQNSFECVLCHSQCSSCFGELSTQCYKCNLGFELQGNSCVEYTCDPICGTCNGSRHDQCTSCYQDKTLIGTTCVHSCNSTCKTCVNQNDPNSCLSCFDNYYLKDSQCLPCPSPCGTCQLVDKQIVCNSCNSTSLYRFDSKNNICIPICYASCLTCNMPLDKNSCVTCKDGFYLSKNQCLPCSSPCLSCENNATTCLSCINNTDFIYDSINKICKYICKSPCTNCDLTKDTCTSCIDGYYLDQVTCKKCKSPCKKCTQNASKCTQCIDNYVLNDSNQCINLCDQSCATCSIQHDKNACITCNDGYTMINSLCLQCKFPCSQCIDSQDKCTECAEDYELNGNICKPGCSHTCKTCSKFLDKNGCTSCREQYFLQSKNGIDGRCFKCNNSCKSCKDSQTCETCFEDYQISSNGLCTMICDQSCLTCSRPKDSNACLTCKAPSILVNNFCEQCKDGFFYSQGECKKCSKNCKSCENEQQCSKCEDGYKKDSLKGCVKQKCHFSCKKCVDNSYDSCITCQGNRELIKSDSSQQYGVCQCPELTTDTNQPQCSQSHIQSNIKKTVTATFTGSVTASIVASSLQQNPLMFFTQLEFSQSVSYLTYVNYQQPVGFDQVMKVISYSSLKFDQNQDQQSSNQTQRILENQTMEIQNQDLIIKSENPKLRMNNQSTSFLKNSFIILIIQGFAWSMSVIAYLIKKYIQQSINMKVVKFIVKIFYLSIPLILFIICSQQMWICIFYEFNLQSNGQANTVDFVSSVCALFYMFCILAYLFYKLEYKKCLKNIYQTSSAQTIQDINIDSFKISYLMRSKDNFYFIYKLVKQDSFMTRNVFQFIVIVKMIISLVSTFVVSSPYPQIATMATCYFGLSIYLVIFRPFKLIYYTISLLAIYVSITIISIIYAISINYEDDPDKSKGFSIAILVLVIGIYAIIVLASLILLTIKLIKMLKHYKSQQKLQIELKQMQKIKQIENANLQQSNQNFEPNQIANNLNNQTQKQIITDKNLSSDKNLN</sequence>
<evidence type="ECO:0000256" key="8">
    <source>
        <dbReference type="PIRSR" id="PIRSR601577-2"/>
    </source>
</evidence>
<keyword evidence="5 8" id="KW-0862">Zinc</keyword>
<keyword evidence="13" id="KW-1185">Reference proteome</keyword>
<dbReference type="SUPFAM" id="SSF55486">
    <property type="entry name" value="Metalloproteases ('zincins'), catalytic domain"/>
    <property type="match status" value="1"/>
</dbReference>
<feature type="signal peptide" evidence="10">
    <location>
        <begin position="1"/>
        <end position="18"/>
    </location>
</feature>
<dbReference type="HOGENOM" id="CLU_249783_0_0_1"/>